<dbReference type="GO" id="GO:0015344">
    <property type="term" value="F:siderophore uptake transmembrane transporter activity"/>
    <property type="evidence" value="ECO:0007669"/>
    <property type="project" value="TreeGrafter"/>
</dbReference>
<evidence type="ECO:0000256" key="10">
    <source>
        <dbReference type="PROSITE-ProRule" id="PRU01360"/>
    </source>
</evidence>
<sequence length="827" mass="93068">MNNIYVKRINFKRLINITFFWLFSLISIKGYSNQFVNNPIHPKSNKNDVELETIKIEGSSNEHSSDWIYDEPRSISEITKEQLDNRPARHAADILEQTSGVYSAVDQQDPALSVNIRGIQDFSRINMNIDGMRQNFTKSGHGGRNGVMFIDPEILSTVVIEKGSTNGIGSGGVIGGITTFNTINAEDFLEPGKEIGGRLRAMTGDNGTYFIGGGVLALGNETGDLLLAASERNFGDYWPGNIGDLAGVRFGYKSWKKNAVGEELKHMQVLNSGYKMHTRLAKVGWNLPAEQRLVASYLQTQAYSPNGGFLVSVKNAPNKSGVGWRTSSISDVMTRNIALDYQLQPGHLSWLDIMAKAYYVDTDDRTNTLCSDWVRCDKYFTRTRLTTRGLQWQNTQLLNLPDNHLLSFKYGIDWFSDRSSGHSTKDSMVGVTPEGKRSLTSVFTQLDYHYDNWLRLDGGLRFDKSHLQGHTWLPTWHLPHTIDNPCKRPANYYKLGYNPIDPCVRQRLIMTWDVDRHEQQLLPTVAMGIKPGVQWLEFFGNYGKSWRPPGITEALATGSAHGSGRFFPNPRLAIERSRTWEAGFNIQQSDLLVNGDKFAAKMAYFDTRVTNYINLELGKQLPKLGRSSFAYAAFGNNLLKSRFRGFEYQLSYDAGLFYTNLSYTRMLGHNDSCSKPAWLGGVQAVGYSRAKGIYTVEQRWQDHRVVCSHGEIFGSSAYLPGDRGSLTLGGRALNKLLDFGTVIRYNRGYQDLSVLNSAGYPGTSYVADWPKYTIFDLYASYKLTNNFTLRGSIENINNRAYLVNYGDSLSFSASRGRTIQGGFEYKF</sequence>
<keyword evidence="14" id="KW-0675">Receptor</keyword>
<dbReference type="EMBL" id="UHJG01000001">
    <property type="protein sequence ID" value="SUQ00903.1"/>
    <property type="molecule type" value="Genomic_DNA"/>
</dbReference>
<dbReference type="InterPro" id="IPR037066">
    <property type="entry name" value="Plug_dom_sf"/>
</dbReference>
<dbReference type="PROSITE" id="PS52016">
    <property type="entry name" value="TONB_DEPENDENT_REC_3"/>
    <property type="match status" value="1"/>
</dbReference>
<accession>A0A0A8VNN8</accession>
<evidence type="ECO:0000313" key="16">
    <source>
        <dbReference type="Proteomes" id="UP000255169"/>
    </source>
</evidence>
<dbReference type="InterPro" id="IPR012910">
    <property type="entry name" value="Plug_dom"/>
</dbReference>
<evidence type="ECO:0000313" key="14">
    <source>
        <dbReference type="EMBL" id="CEK29201.1"/>
    </source>
</evidence>
<organism evidence="14">
    <name type="scientific">Yersinia ruckeri</name>
    <dbReference type="NCBI Taxonomy" id="29486"/>
    <lineage>
        <taxon>Bacteria</taxon>
        <taxon>Pseudomonadati</taxon>
        <taxon>Pseudomonadota</taxon>
        <taxon>Gammaproteobacteria</taxon>
        <taxon>Enterobacterales</taxon>
        <taxon>Yersiniaceae</taxon>
        <taxon>Yersinia</taxon>
    </lineage>
</organism>
<evidence type="ECO:0000256" key="4">
    <source>
        <dbReference type="ARBA" id="ARBA00022452"/>
    </source>
</evidence>
<evidence type="ECO:0000256" key="11">
    <source>
        <dbReference type="RuleBase" id="RU003357"/>
    </source>
</evidence>
<reference evidence="15 16" key="2">
    <citation type="submission" date="2018-06" db="EMBL/GenBank/DDBJ databases">
        <authorList>
            <consortium name="Pathogen Informatics"/>
            <person name="Doyle S."/>
        </authorList>
    </citation>
    <scope>NUCLEOTIDE SEQUENCE [LARGE SCALE GENOMIC DNA]</scope>
    <source>
        <strain evidence="15 16">NCTC10476</strain>
    </source>
</reference>
<evidence type="ECO:0000256" key="7">
    <source>
        <dbReference type="ARBA" id="ARBA00023077"/>
    </source>
</evidence>
<keyword evidence="5 10" id="KW-0812">Transmembrane</keyword>
<dbReference type="PANTHER" id="PTHR30069:SF41">
    <property type="entry name" value="HEME_HEMOPEXIN UTILIZATION PROTEIN C"/>
    <property type="match status" value="1"/>
</dbReference>
<keyword evidence="7 11" id="KW-0798">TonB box</keyword>
<dbReference type="Pfam" id="PF00593">
    <property type="entry name" value="TonB_dep_Rec_b-barrel"/>
    <property type="match status" value="1"/>
</dbReference>
<dbReference type="NCBIfam" id="TIGR01785">
    <property type="entry name" value="TonB-hemin"/>
    <property type="match status" value="1"/>
</dbReference>
<dbReference type="GO" id="GO:0044718">
    <property type="term" value="P:siderophore transmembrane transport"/>
    <property type="evidence" value="ECO:0007669"/>
    <property type="project" value="TreeGrafter"/>
</dbReference>
<dbReference type="InterPro" id="IPR036942">
    <property type="entry name" value="Beta-barrel_TonB_sf"/>
</dbReference>
<keyword evidence="4 10" id="KW-1134">Transmembrane beta strand</keyword>
<keyword evidence="6" id="KW-0732">Signal</keyword>
<reference evidence="14" key="1">
    <citation type="journal article" date="2015" name="Genome Announc.">
        <title>Complete Genome Sequence of Yersinia ruckeri Strain CSF007-82, Etiologic Agent of Red Mouth Disease in Salmonid Fish.</title>
        <authorList>
            <person name="Nelson M.C."/>
            <person name="LaPatra S.E."/>
            <person name="Welch T.J."/>
            <person name="Graf J."/>
        </authorList>
    </citation>
    <scope>NUCLEOTIDE SEQUENCE</scope>
    <source>
        <strain evidence="14">CSF007-82</strain>
    </source>
</reference>
<protein>
    <submittedName>
        <fullName evidence="15">Putative TonB dependent receptor protein</fullName>
    </submittedName>
    <submittedName>
        <fullName evidence="14">Ton-B dependent hemine receptor</fullName>
    </submittedName>
</protein>
<dbReference type="Pfam" id="PF07715">
    <property type="entry name" value="Plug"/>
    <property type="match status" value="1"/>
</dbReference>
<evidence type="ECO:0000313" key="15">
    <source>
        <dbReference type="EMBL" id="SUQ00903.1"/>
    </source>
</evidence>
<dbReference type="STRING" id="29486.UGYR_09615"/>
<keyword evidence="16" id="KW-1185">Reference proteome</keyword>
<evidence type="ECO:0000256" key="2">
    <source>
        <dbReference type="ARBA" id="ARBA00009810"/>
    </source>
</evidence>
<dbReference type="EMBL" id="LN681231">
    <property type="protein sequence ID" value="CEK29201.1"/>
    <property type="molecule type" value="Genomic_DNA"/>
</dbReference>
<dbReference type="Gene3D" id="2.40.170.20">
    <property type="entry name" value="TonB-dependent receptor, beta-barrel domain"/>
    <property type="match status" value="1"/>
</dbReference>
<dbReference type="InterPro" id="IPR000531">
    <property type="entry name" value="Beta-barrel_TonB"/>
</dbReference>
<dbReference type="NCBIfam" id="TIGR01786">
    <property type="entry name" value="TonB-hemlactrns"/>
    <property type="match status" value="1"/>
</dbReference>
<dbReference type="GO" id="GO:0015232">
    <property type="term" value="F:heme transmembrane transporter activity"/>
    <property type="evidence" value="ECO:0007669"/>
    <property type="project" value="InterPro"/>
</dbReference>
<dbReference type="InterPro" id="IPR010949">
    <property type="entry name" value="TonB_Hb/transfer/lactofer_rcpt"/>
</dbReference>
<name>A0A0A8VNN8_YERRU</name>
<feature type="domain" description="TonB-dependent receptor-like beta-barrel" evidence="12">
    <location>
        <begin position="314"/>
        <end position="796"/>
    </location>
</feature>
<evidence type="ECO:0000256" key="1">
    <source>
        <dbReference type="ARBA" id="ARBA00004571"/>
    </source>
</evidence>
<feature type="domain" description="TonB-dependent receptor plug" evidence="13">
    <location>
        <begin position="69"/>
        <end position="176"/>
    </location>
</feature>
<dbReference type="AlphaFoldDB" id="A0A0A8VNN8"/>
<dbReference type="Gene3D" id="2.170.130.10">
    <property type="entry name" value="TonB-dependent receptor, plug domain"/>
    <property type="match status" value="1"/>
</dbReference>
<dbReference type="GO" id="GO:0009279">
    <property type="term" value="C:cell outer membrane"/>
    <property type="evidence" value="ECO:0007669"/>
    <property type="project" value="UniProtKB-SubCell"/>
</dbReference>
<evidence type="ECO:0000256" key="6">
    <source>
        <dbReference type="ARBA" id="ARBA00022729"/>
    </source>
</evidence>
<evidence type="ECO:0000259" key="13">
    <source>
        <dbReference type="Pfam" id="PF07715"/>
    </source>
</evidence>
<gene>
    <name evidence="15" type="primary">hxuC_2</name>
    <name evidence="14" type="ORF">CSF007_17525</name>
    <name evidence="15" type="ORF">NCTC10476_02216</name>
</gene>
<proteinExistence type="inferred from homology"/>
<evidence type="ECO:0000256" key="9">
    <source>
        <dbReference type="ARBA" id="ARBA00023237"/>
    </source>
</evidence>
<dbReference type="PANTHER" id="PTHR30069">
    <property type="entry name" value="TONB-DEPENDENT OUTER MEMBRANE RECEPTOR"/>
    <property type="match status" value="1"/>
</dbReference>
<dbReference type="OrthoDB" id="6046653at2"/>
<dbReference type="InterPro" id="IPR039426">
    <property type="entry name" value="TonB-dep_rcpt-like"/>
</dbReference>
<evidence type="ECO:0000256" key="8">
    <source>
        <dbReference type="ARBA" id="ARBA00023136"/>
    </source>
</evidence>
<comment type="subcellular location">
    <subcellularLocation>
        <location evidence="1 10">Cell outer membrane</location>
        <topology evidence="1 10">Multi-pass membrane protein</topology>
    </subcellularLocation>
</comment>
<comment type="similarity">
    <text evidence="2 10 11">Belongs to the TonB-dependent receptor family.</text>
</comment>
<keyword evidence="8 10" id="KW-0472">Membrane</keyword>
<dbReference type="InterPro" id="IPR011276">
    <property type="entry name" value="TonB_haem/Hb_rcpt"/>
</dbReference>
<dbReference type="GeneID" id="66881091"/>
<keyword evidence="9 10" id="KW-0998">Cell outer membrane</keyword>
<dbReference type="SUPFAM" id="SSF56935">
    <property type="entry name" value="Porins"/>
    <property type="match status" value="1"/>
</dbReference>
<dbReference type="RefSeq" id="WP_038251117.1">
    <property type="nucleotide sequence ID" value="NZ_CCYO01000003.1"/>
</dbReference>
<evidence type="ECO:0000256" key="5">
    <source>
        <dbReference type="ARBA" id="ARBA00022692"/>
    </source>
</evidence>
<keyword evidence="3 10" id="KW-0813">Transport</keyword>
<dbReference type="Proteomes" id="UP000255169">
    <property type="component" value="Unassembled WGS sequence"/>
</dbReference>
<evidence type="ECO:0000259" key="12">
    <source>
        <dbReference type="Pfam" id="PF00593"/>
    </source>
</evidence>
<evidence type="ECO:0000256" key="3">
    <source>
        <dbReference type="ARBA" id="ARBA00022448"/>
    </source>
</evidence>